<dbReference type="RefSeq" id="WP_163795760.1">
    <property type="nucleotide sequence ID" value="NZ_AP022588.1"/>
</dbReference>
<sequence>MTSRDGQPRRQPAAGRRRRRTQTGIELSRETYVDAAVHLIENRGAAVLSARTLGTAVGADATALYRYFTGIDDVLRAVADRMIGIALDRWTPDGDDWVSSLRTLARALYHVYAREFPLVGYATAVRTTGLANEIRAVEITIGLLRDGGFDEAGAARCFRSLSDFLLGQAMMESAFAALPSDIQLADHAVWDDLPDRLATANAPHTESVAAHLRTLMQESSFDDALELVMRGLVASPRS</sequence>
<gene>
    <name evidence="7" type="ORF">MSEDJ_08710</name>
</gene>
<accession>A0A7I7QKI7</accession>
<feature type="DNA-binding region" description="H-T-H motif" evidence="4">
    <location>
        <begin position="49"/>
        <end position="68"/>
    </location>
</feature>
<dbReference type="Gene3D" id="1.10.357.10">
    <property type="entry name" value="Tetracycline Repressor, domain 2"/>
    <property type="match status" value="1"/>
</dbReference>
<reference evidence="7 8" key="1">
    <citation type="journal article" date="2019" name="Emerg. Microbes Infect.">
        <title>Comprehensive subspecies identification of 175 nontuberculous mycobacteria species based on 7547 genomic profiles.</title>
        <authorList>
            <person name="Matsumoto Y."/>
            <person name="Kinjo T."/>
            <person name="Motooka D."/>
            <person name="Nabeya D."/>
            <person name="Jung N."/>
            <person name="Uechi K."/>
            <person name="Horii T."/>
            <person name="Iida T."/>
            <person name="Fujita J."/>
            <person name="Nakamura S."/>
        </authorList>
    </citation>
    <scope>NUCLEOTIDE SEQUENCE [LARGE SCALE GENOMIC DNA]</scope>
    <source>
        <strain evidence="7 8">JCM 17899</strain>
    </source>
</reference>
<dbReference type="InterPro" id="IPR004111">
    <property type="entry name" value="Repressor_TetR_C"/>
</dbReference>
<dbReference type="InterPro" id="IPR009057">
    <property type="entry name" value="Homeodomain-like_sf"/>
</dbReference>
<feature type="region of interest" description="Disordered" evidence="5">
    <location>
        <begin position="1"/>
        <end position="21"/>
    </location>
</feature>
<dbReference type="KEGG" id="msei:MSEDJ_08710"/>
<protein>
    <submittedName>
        <fullName evidence="7">TetR family transcriptional regulator</fullName>
    </submittedName>
</protein>
<evidence type="ECO:0000313" key="8">
    <source>
        <dbReference type="Proteomes" id="UP000467193"/>
    </source>
</evidence>
<dbReference type="Pfam" id="PF02909">
    <property type="entry name" value="TetR_C_1"/>
    <property type="match status" value="1"/>
</dbReference>
<dbReference type="PROSITE" id="PS50977">
    <property type="entry name" value="HTH_TETR_2"/>
    <property type="match status" value="1"/>
</dbReference>
<evidence type="ECO:0000256" key="5">
    <source>
        <dbReference type="SAM" id="MobiDB-lite"/>
    </source>
</evidence>
<dbReference type="AlphaFoldDB" id="A0A7I7QKI7"/>
<name>A0A7I7QKI7_9MYCO</name>
<dbReference type="InterPro" id="IPR001647">
    <property type="entry name" value="HTH_TetR"/>
</dbReference>
<dbReference type="Gene3D" id="1.10.10.60">
    <property type="entry name" value="Homeodomain-like"/>
    <property type="match status" value="1"/>
</dbReference>
<evidence type="ECO:0000313" key="7">
    <source>
        <dbReference type="EMBL" id="BBY26775.1"/>
    </source>
</evidence>
<keyword evidence="1" id="KW-0805">Transcription regulation</keyword>
<dbReference type="GO" id="GO:0045892">
    <property type="term" value="P:negative regulation of DNA-templated transcription"/>
    <property type="evidence" value="ECO:0007669"/>
    <property type="project" value="InterPro"/>
</dbReference>
<proteinExistence type="predicted"/>
<organism evidence="7 8">
    <name type="scientific">Mycolicibacterium sediminis</name>
    <dbReference type="NCBI Taxonomy" id="1286180"/>
    <lineage>
        <taxon>Bacteria</taxon>
        <taxon>Bacillati</taxon>
        <taxon>Actinomycetota</taxon>
        <taxon>Actinomycetes</taxon>
        <taxon>Mycobacteriales</taxon>
        <taxon>Mycobacteriaceae</taxon>
        <taxon>Mycolicibacterium</taxon>
    </lineage>
</organism>
<evidence type="ECO:0000256" key="4">
    <source>
        <dbReference type="PROSITE-ProRule" id="PRU00335"/>
    </source>
</evidence>
<keyword evidence="3" id="KW-0804">Transcription</keyword>
<evidence type="ECO:0000259" key="6">
    <source>
        <dbReference type="PROSITE" id="PS50977"/>
    </source>
</evidence>
<dbReference type="Proteomes" id="UP000467193">
    <property type="component" value="Chromosome"/>
</dbReference>
<dbReference type="SUPFAM" id="SSF46689">
    <property type="entry name" value="Homeodomain-like"/>
    <property type="match status" value="1"/>
</dbReference>
<feature type="domain" description="HTH tetR-type" evidence="6">
    <location>
        <begin position="26"/>
        <end position="86"/>
    </location>
</feature>
<dbReference type="EMBL" id="AP022588">
    <property type="protein sequence ID" value="BBY26775.1"/>
    <property type="molecule type" value="Genomic_DNA"/>
</dbReference>
<evidence type="ECO:0000256" key="2">
    <source>
        <dbReference type="ARBA" id="ARBA00023125"/>
    </source>
</evidence>
<dbReference type="SUPFAM" id="SSF48498">
    <property type="entry name" value="Tetracyclin repressor-like, C-terminal domain"/>
    <property type="match status" value="1"/>
</dbReference>
<keyword evidence="8" id="KW-1185">Reference proteome</keyword>
<evidence type="ECO:0000256" key="1">
    <source>
        <dbReference type="ARBA" id="ARBA00023015"/>
    </source>
</evidence>
<dbReference type="InterPro" id="IPR036271">
    <property type="entry name" value="Tet_transcr_reg_TetR-rel_C_sf"/>
</dbReference>
<evidence type="ECO:0000256" key="3">
    <source>
        <dbReference type="ARBA" id="ARBA00023163"/>
    </source>
</evidence>
<keyword evidence="2 4" id="KW-0238">DNA-binding</keyword>
<dbReference type="GO" id="GO:0003677">
    <property type="term" value="F:DNA binding"/>
    <property type="evidence" value="ECO:0007669"/>
    <property type="project" value="UniProtKB-UniRule"/>
</dbReference>
<dbReference type="Pfam" id="PF00440">
    <property type="entry name" value="TetR_N"/>
    <property type="match status" value="1"/>
</dbReference>